<dbReference type="SUPFAM" id="SSF52047">
    <property type="entry name" value="RNI-like"/>
    <property type="match status" value="1"/>
</dbReference>
<evidence type="ECO:0000313" key="3">
    <source>
        <dbReference type="Proteomes" id="UP001218218"/>
    </source>
</evidence>
<dbReference type="Proteomes" id="UP001218218">
    <property type="component" value="Unassembled WGS sequence"/>
</dbReference>
<accession>A0AAD7AG59</accession>
<comment type="caution">
    <text evidence="2">The sequence shown here is derived from an EMBL/GenBank/DDBJ whole genome shotgun (WGS) entry which is preliminary data.</text>
</comment>
<protein>
    <recommendedName>
        <fullName evidence="4">F-box domain-containing protein</fullName>
    </recommendedName>
</protein>
<keyword evidence="3" id="KW-1185">Reference proteome</keyword>
<keyword evidence="1" id="KW-0175">Coiled coil</keyword>
<feature type="coiled-coil region" evidence="1">
    <location>
        <begin position="60"/>
        <end position="87"/>
    </location>
</feature>
<evidence type="ECO:0000313" key="2">
    <source>
        <dbReference type="EMBL" id="KAJ7357966.1"/>
    </source>
</evidence>
<dbReference type="InterPro" id="IPR032675">
    <property type="entry name" value="LRR_dom_sf"/>
</dbReference>
<sequence>MTLESCWQCGAPPTEATTATASTKSQPLLDLSHLLASNDTPLDSEISFICDVISEGKGLVDALSSQIDNLEAVVARLIRKRDEMAQLVCQHRAILSPVRRVPPELVCDILALSLSSNDDDTEIKPPWHLGHICGSWRRAVLGYPALWSFIIIPSYFPSDRRPPLPMIETQLIRSADVPLSVCWSSNRDGDLPGLHALDLVVSHSHRWRRLLLHISHPNVWLDWLRTAGGRLAALETFELGGHYTRIPDILSTAPSLCKVFLMDRNFGASPPAPAIPWGQITHYAGSFTADSQVEIVRRAPNLVSCAIGFPDWVDSFARGEPVVLPRLRRLRIEMAGFLPRLQAPLLQELFCSCSTMLHGQSEILPFVERSACSLQTLSLMRCSIDFDLIAVLRGLKSLTHLIIEDQDERDDDSPQITLFDDLAGDLCPNLTSLAYGFASAFSRSSRSHFFAMAQSRFQHETPGPRFIRLRLFRSRYYSPGEACPPSIAVAIQNICDDGFDAGFVEPNEFEGKHFFS</sequence>
<evidence type="ECO:0008006" key="4">
    <source>
        <dbReference type="Google" id="ProtNLM"/>
    </source>
</evidence>
<gene>
    <name evidence="2" type="ORF">DFH08DRAFT_734844</name>
</gene>
<evidence type="ECO:0000256" key="1">
    <source>
        <dbReference type="SAM" id="Coils"/>
    </source>
</evidence>
<proteinExistence type="predicted"/>
<organism evidence="2 3">
    <name type="scientific">Mycena albidolilacea</name>
    <dbReference type="NCBI Taxonomy" id="1033008"/>
    <lineage>
        <taxon>Eukaryota</taxon>
        <taxon>Fungi</taxon>
        <taxon>Dikarya</taxon>
        <taxon>Basidiomycota</taxon>
        <taxon>Agaricomycotina</taxon>
        <taxon>Agaricomycetes</taxon>
        <taxon>Agaricomycetidae</taxon>
        <taxon>Agaricales</taxon>
        <taxon>Marasmiineae</taxon>
        <taxon>Mycenaceae</taxon>
        <taxon>Mycena</taxon>
    </lineage>
</organism>
<reference evidence="2" key="1">
    <citation type="submission" date="2023-03" db="EMBL/GenBank/DDBJ databases">
        <title>Massive genome expansion in bonnet fungi (Mycena s.s.) driven by repeated elements and novel gene families across ecological guilds.</title>
        <authorList>
            <consortium name="Lawrence Berkeley National Laboratory"/>
            <person name="Harder C.B."/>
            <person name="Miyauchi S."/>
            <person name="Viragh M."/>
            <person name="Kuo A."/>
            <person name="Thoen E."/>
            <person name="Andreopoulos B."/>
            <person name="Lu D."/>
            <person name="Skrede I."/>
            <person name="Drula E."/>
            <person name="Henrissat B."/>
            <person name="Morin E."/>
            <person name="Kohler A."/>
            <person name="Barry K."/>
            <person name="LaButti K."/>
            <person name="Morin E."/>
            <person name="Salamov A."/>
            <person name="Lipzen A."/>
            <person name="Mereny Z."/>
            <person name="Hegedus B."/>
            <person name="Baldrian P."/>
            <person name="Stursova M."/>
            <person name="Weitz H."/>
            <person name="Taylor A."/>
            <person name="Grigoriev I.V."/>
            <person name="Nagy L.G."/>
            <person name="Martin F."/>
            <person name="Kauserud H."/>
        </authorList>
    </citation>
    <scope>NUCLEOTIDE SEQUENCE</scope>
    <source>
        <strain evidence="2">CBHHK002</strain>
    </source>
</reference>
<dbReference type="EMBL" id="JARIHO010000007">
    <property type="protein sequence ID" value="KAJ7357966.1"/>
    <property type="molecule type" value="Genomic_DNA"/>
</dbReference>
<dbReference type="Gene3D" id="3.80.10.10">
    <property type="entry name" value="Ribonuclease Inhibitor"/>
    <property type="match status" value="1"/>
</dbReference>
<dbReference type="AlphaFoldDB" id="A0AAD7AG59"/>
<name>A0AAD7AG59_9AGAR</name>